<dbReference type="PANTHER" id="PTHR14136:SF17">
    <property type="entry name" value="BTB_POZ DOMAIN-CONTAINING PROTEIN KCTD9"/>
    <property type="match status" value="1"/>
</dbReference>
<evidence type="ECO:0008006" key="4">
    <source>
        <dbReference type="Google" id="ProtNLM"/>
    </source>
</evidence>
<keyword evidence="1" id="KW-0472">Membrane</keyword>
<dbReference type="InterPro" id="IPR051082">
    <property type="entry name" value="Pentapeptide-BTB/POZ_domain"/>
</dbReference>
<accession>A0A815IUR3</accession>
<keyword evidence="1" id="KW-0812">Transmembrane</keyword>
<dbReference type="EMBL" id="CAJNOJ010000290">
    <property type="protein sequence ID" value="CAF1373567.1"/>
    <property type="molecule type" value="Genomic_DNA"/>
</dbReference>
<dbReference type="AlphaFoldDB" id="A0A815IUR3"/>
<evidence type="ECO:0000313" key="2">
    <source>
        <dbReference type="EMBL" id="CAF1373567.1"/>
    </source>
</evidence>
<dbReference type="Proteomes" id="UP000663852">
    <property type="component" value="Unassembled WGS sequence"/>
</dbReference>
<name>A0A815IUR3_ADIRI</name>
<feature type="transmembrane region" description="Helical" evidence="1">
    <location>
        <begin position="34"/>
        <end position="56"/>
    </location>
</feature>
<evidence type="ECO:0000313" key="3">
    <source>
        <dbReference type="Proteomes" id="UP000663852"/>
    </source>
</evidence>
<dbReference type="Gene3D" id="2.160.20.80">
    <property type="entry name" value="E3 ubiquitin-protein ligase SopA"/>
    <property type="match status" value="1"/>
</dbReference>
<dbReference type="SUPFAM" id="SSF141571">
    <property type="entry name" value="Pentapeptide repeat-like"/>
    <property type="match status" value="1"/>
</dbReference>
<keyword evidence="1" id="KW-1133">Transmembrane helix</keyword>
<evidence type="ECO:0000256" key="1">
    <source>
        <dbReference type="SAM" id="Phobius"/>
    </source>
</evidence>
<dbReference type="InterPro" id="IPR001646">
    <property type="entry name" value="5peptide_repeat"/>
</dbReference>
<gene>
    <name evidence="2" type="ORF">EDS130_LOCUS34518</name>
</gene>
<comment type="caution">
    <text evidence="2">The sequence shown here is derived from an EMBL/GenBank/DDBJ whole genome shotgun (WGS) entry which is preliminary data.</text>
</comment>
<reference evidence="2" key="1">
    <citation type="submission" date="2021-02" db="EMBL/GenBank/DDBJ databases">
        <authorList>
            <person name="Nowell W R."/>
        </authorList>
    </citation>
    <scope>NUCLEOTIDE SEQUENCE</scope>
</reference>
<sequence>MGQILLRQRKSSPQLSANQINNSERMKRQRPSSWCKLVVSALVPCILGIFTIVFTLQQQELSKQQQEQERWHQLDSQQQTSFDTYINDVSNYLAQKSTMRAAIDKTSLLYIRTKTLTALRILDAERKKYVLLFLYESGLIRDFYLDLRGADLSNVRLIGPHRLDNLYLPDVFLSNAMFVDCHLTNATFDRSTMNNTQFIRSKLNSASFAEAVLNYTNFKGSEIIQANFTGAHLVGANFLDAEVVQGNIFINTDLFEARFTKAQFQGQRITTVPHRFDHARLPNGTFGPINANKSLIRNGDAEWNVYELICLTETPRAWRTIYSNTTLYTRDVRNISIVNMTFGDFRRGKCSFAIKPRARFLQYIDLRLYSLLIDSGLAVFTASALMGCDIPGNHAYLSVLMLSSDGLAQGIRLYLSSHGIKLDDKFVMQPYRITANRMMKNTRQVAITFGVETLPSPGSWCYFDNMTLGVRQTI</sequence>
<organism evidence="2 3">
    <name type="scientific">Adineta ricciae</name>
    <name type="common">Rotifer</name>
    <dbReference type="NCBI Taxonomy" id="249248"/>
    <lineage>
        <taxon>Eukaryota</taxon>
        <taxon>Metazoa</taxon>
        <taxon>Spiralia</taxon>
        <taxon>Gnathifera</taxon>
        <taxon>Rotifera</taxon>
        <taxon>Eurotatoria</taxon>
        <taxon>Bdelloidea</taxon>
        <taxon>Adinetida</taxon>
        <taxon>Adinetidae</taxon>
        <taxon>Adineta</taxon>
    </lineage>
</organism>
<dbReference type="OrthoDB" id="10027068at2759"/>
<dbReference type="Pfam" id="PF00805">
    <property type="entry name" value="Pentapeptide"/>
    <property type="match status" value="1"/>
</dbReference>
<proteinExistence type="predicted"/>
<dbReference type="PANTHER" id="PTHR14136">
    <property type="entry name" value="BTB_POZ DOMAIN-CONTAINING PROTEIN KCTD9"/>
    <property type="match status" value="1"/>
</dbReference>
<protein>
    <recommendedName>
        <fullName evidence="4">Pentapeptide repeat-containing protein</fullName>
    </recommendedName>
</protein>